<dbReference type="PROSITE" id="PS51257">
    <property type="entry name" value="PROKAR_LIPOPROTEIN"/>
    <property type="match status" value="1"/>
</dbReference>
<dbReference type="Proteomes" id="UP001596997">
    <property type="component" value="Unassembled WGS sequence"/>
</dbReference>
<evidence type="ECO:0000259" key="1">
    <source>
        <dbReference type="Pfam" id="PF04389"/>
    </source>
</evidence>
<name>A0ABW3HYM4_9FLAO</name>
<sequence length="347" mass="38905">MRKIFITVSVLALTACCAQKTVIKKTGSETTSNNTIKNTAEIYANTITADEMKTDLYIYASDEFEGRDTGAPGQKKAVEWLKKQYKKMGISSVDGSDNYFQPIPEAYFEGKAYGDSENVLAYIKGTEKPDEVVVLSAHLDHVGYHDGQIYNGADDDGSGTVALLEIAEAFKKAKYAGVGPKRSVLILHVTGEEKGLFGSRFYAENPVFPLANTVANINVDMIGRVDPQHEDKKRYIYVIGADRLSTGLDAAVTEANKNLDGFNLDYKYNDRNDPQRIYYRSDHYNFAKKGVPAVFFFSGLHEDYHQPTDTPDKIDYPLMTERTKLIFYTAWELVNSKERIKVDRDGN</sequence>
<evidence type="ECO:0000313" key="2">
    <source>
        <dbReference type="EMBL" id="MFD0962588.1"/>
    </source>
</evidence>
<accession>A0ABW3HYM4</accession>
<dbReference type="InterPro" id="IPR007484">
    <property type="entry name" value="Peptidase_M28"/>
</dbReference>
<dbReference type="CDD" id="cd05660">
    <property type="entry name" value="M28_like_PA"/>
    <property type="match status" value="1"/>
</dbReference>
<dbReference type="PROSITE" id="PS00018">
    <property type="entry name" value="EF_HAND_1"/>
    <property type="match status" value="1"/>
</dbReference>
<protein>
    <submittedName>
        <fullName evidence="2">M28 family metallopeptidase</fullName>
    </submittedName>
</protein>
<dbReference type="EMBL" id="JBHTJM010000002">
    <property type="protein sequence ID" value="MFD0962588.1"/>
    <property type="molecule type" value="Genomic_DNA"/>
</dbReference>
<gene>
    <name evidence="2" type="ORF">ACFQ1O_01065</name>
</gene>
<organism evidence="2 3">
    <name type="scientific">Pseudofulvibacter geojedonensis</name>
    <dbReference type="NCBI Taxonomy" id="1123758"/>
    <lineage>
        <taxon>Bacteria</taxon>
        <taxon>Pseudomonadati</taxon>
        <taxon>Bacteroidota</taxon>
        <taxon>Flavobacteriia</taxon>
        <taxon>Flavobacteriales</taxon>
        <taxon>Flavobacteriaceae</taxon>
        <taxon>Pseudofulvibacter</taxon>
    </lineage>
</organism>
<proteinExistence type="predicted"/>
<evidence type="ECO:0000313" key="3">
    <source>
        <dbReference type="Proteomes" id="UP001596997"/>
    </source>
</evidence>
<dbReference type="Pfam" id="PF04389">
    <property type="entry name" value="Peptidase_M28"/>
    <property type="match status" value="1"/>
</dbReference>
<dbReference type="PANTHER" id="PTHR12147:SF26">
    <property type="entry name" value="PEPTIDASE M28 DOMAIN-CONTAINING PROTEIN"/>
    <property type="match status" value="1"/>
</dbReference>
<dbReference type="RefSeq" id="WP_377712408.1">
    <property type="nucleotide sequence ID" value="NZ_JBHTJM010000002.1"/>
</dbReference>
<feature type="domain" description="Peptidase M28" evidence="1">
    <location>
        <begin position="118"/>
        <end position="328"/>
    </location>
</feature>
<comment type="caution">
    <text evidence="2">The sequence shown here is derived from an EMBL/GenBank/DDBJ whole genome shotgun (WGS) entry which is preliminary data.</text>
</comment>
<dbReference type="InterPro" id="IPR045175">
    <property type="entry name" value="M28_fam"/>
</dbReference>
<dbReference type="PANTHER" id="PTHR12147">
    <property type="entry name" value="METALLOPEPTIDASE M28 FAMILY MEMBER"/>
    <property type="match status" value="1"/>
</dbReference>
<reference evidence="3" key="1">
    <citation type="journal article" date="2019" name="Int. J. Syst. Evol. Microbiol.">
        <title>The Global Catalogue of Microorganisms (GCM) 10K type strain sequencing project: providing services to taxonomists for standard genome sequencing and annotation.</title>
        <authorList>
            <consortium name="The Broad Institute Genomics Platform"/>
            <consortium name="The Broad Institute Genome Sequencing Center for Infectious Disease"/>
            <person name="Wu L."/>
            <person name="Ma J."/>
        </authorList>
    </citation>
    <scope>NUCLEOTIDE SEQUENCE [LARGE SCALE GENOMIC DNA]</scope>
    <source>
        <strain evidence="3">CCUG 62114</strain>
    </source>
</reference>
<dbReference type="InterPro" id="IPR018247">
    <property type="entry name" value="EF_Hand_1_Ca_BS"/>
</dbReference>
<keyword evidence="3" id="KW-1185">Reference proteome</keyword>
<dbReference type="SUPFAM" id="SSF53187">
    <property type="entry name" value="Zn-dependent exopeptidases"/>
    <property type="match status" value="1"/>
</dbReference>
<dbReference type="Gene3D" id="3.40.630.10">
    <property type="entry name" value="Zn peptidases"/>
    <property type="match status" value="1"/>
</dbReference>